<evidence type="ECO:0000259" key="3">
    <source>
        <dbReference type="Pfam" id="PF01551"/>
    </source>
</evidence>
<feature type="compositionally biased region" description="Basic residues" evidence="2">
    <location>
        <begin position="240"/>
        <end position="252"/>
    </location>
</feature>
<dbReference type="Gene3D" id="2.70.70.10">
    <property type="entry name" value="Glucose Permease (Domain IIA)"/>
    <property type="match status" value="1"/>
</dbReference>
<dbReference type="SUPFAM" id="SSF51261">
    <property type="entry name" value="Duplicated hybrid motif"/>
    <property type="match status" value="1"/>
</dbReference>
<dbReference type="PANTHER" id="PTHR21666:SF289">
    <property type="entry name" value="L-ALA--D-GLU ENDOPEPTIDASE"/>
    <property type="match status" value="1"/>
</dbReference>
<protein>
    <recommendedName>
        <fullName evidence="3">M23ase beta-sheet core domain-containing protein</fullName>
    </recommendedName>
</protein>
<organism evidence="4 5">
    <name type="scientific">Mycolicibacterium psychrotolerans</name>
    <dbReference type="NCBI Taxonomy" id="216929"/>
    <lineage>
        <taxon>Bacteria</taxon>
        <taxon>Bacillati</taxon>
        <taxon>Actinomycetota</taxon>
        <taxon>Actinomycetes</taxon>
        <taxon>Mycobacteriales</taxon>
        <taxon>Mycobacteriaceae</taxon>
        <taxon>Mycolicibacterium</taxon>
    </lineage>
</organism>
<gene>
    <name evidence="4" type="ORF">MPSYJ_55380</name>
</gene>
<evidence type="ECO:0000256" key="2">
    <source>
        <dbReference type="SAM" id="MobiDB-lite"/>
    </source>
</evidence>
<dbReference type="KEGG" id="mpsc:MPSYJ_55380"/>
<reference evidence="4 5" key="1">
    <citation type="journal article" date="2019" name="Emerg. Microbes Infect.">
        <title>Comprehensive subspecies identification of 175 nontuberculous mycobacteria species based on 7547 genomic profiles.</title>
        <authorList>
            <person name="Matsumoto Y."/>
            <person name="Kinjo T."/>
            <person name="Motooka D."/>
            <person name="Nabeya D."/>
            <person name="Jung N."/>
            <person name="Uechi K."/>
            <person name="Horii T."/>
            <person name="Iida T."/>
            <person name="Fujita J."/>
            <person name="Nakamura S."/>
        </authorList>
    </citation>
    <scope>NUCLEOTIDE SEQUENCE [LARGE SCALE GENOMIC DNA]</scope>
    <source>
        <strain evidence="4 5">JCM 13323</strain>
    </source>
</reference>
<dbReference type="InterPro" id="IPR011055">
    <property type="entry name" value="Dup_hybrid_motif"/>
</dbReference>
<name>A0A7I7MJV0_9MYCO</name>
<keyword evidence="5" id="KW-1185">Reference proteome</keyword>
<dbReference type="GO" id="GO:0004222">
    <property type="term" value="F:metalloendopeptidase activity"/>
    <property type="evidence" value="ECO:0007669"/>
    <property type="project" value="TreeGrafter"/>
</dbReference>
<evidence type="ECO:0000256" key="1">
    <source>
        <dbReference type="ARBA" id="ARBA00022729"/>
    </source>
</evidence>
<proteinExistence type="predicted"/>
<dbReference type="CDD" id="cd12797">
    <property type="entry name" value="M23_peptidase"/>
    <property type="match status" value="1"/>
</dbReference>
<feature type="region of interest" description="Disordered" evidence="2">
    <location>
        <begin position="219"/>
        <end position="252"/>
    </location>
</feature>
<dbReference type="Pfam" id="PF01551">
    <property type="entry name" value="Peptidase_M23"/>
    <property type="match status" value="1"/>
</dbReference>
<sequence>MHRGVDFAAMEKTKIFAAQAGSVVFIGRADGFGQWIVIDHPAEAGGGTTVYGHMWDAHATGLRNGDRVHAGQHIAFVGNNGQSTGAHLHFEVHPTVWRAGSQIDPLPWLAGASEPDTATAQHVGEATMPKSDHDMLCEIYALLTAPLPSRSIYRSNDQPVDTWRGMLLNVDGMAHEAYIEREALLGYQPAVELVRRCADHSVDGVARERAAFILDKIDRPERTAGTDSTPVDQQVSATTAKKKPRATRKATR</sequence>
<dbReference type="InterPro" id="IPR050570">
    <property type="entry name" value="Cell_wall_metabolism_enzyme"/>
</dbReference>
<feature type="domain" description="M23ase beta-sheet core" evidence="3">
    <location>
        <begin position="1"/>
        <end position="105"/>
    </location>
</feature>
<dbReference type="EMBL" id="AP022574">
    <property type="protein sequence ID" value="BBX72077.1"/>
    <property type="molecule type" value="Genomic_DNA"/>
</dbReference>
<dbReference type="InterPro" id="IPR016047">
    <property type="entry name" value="M23ase_b-sheet_dom"/>
</dbReference>
<dbReference type="AlphaFoldDB" id="A0A7I7MJV0"/>
<dbReference type="PANTHER" id="PTHR21666">
    <property type="entry name" value="PEPTIDASE-RELATED"/>
    <property type="match status" value="1"/>
</dbReference>
<accession>A0A7I7MJV0</accession>
<feature type="compositionally biased region" description="Polar residues" evidence="2">
    <location>
        <begin position="225"/>
        <end position="236"/>
    </location>
</feature>
<keyword evidence="1" id="KW-0732">Signal</keyword>
<evidence type="ECO:0000313" key="5">
    <source>
        <dbReference type="Proteomes" id="UP000466514"/>
    </source>
</evidence>
<evidence type="ECO:0000313" key="4">
    <source>
        <dbReference type="EMBL" id="BBX72077.1"/>
    </source>
</evidence>
<dbReference type="Proteomes" id="UP000466514">
    <property type="component" value="Chromosome"/>
</dbReference>